<reference evidence="2" key="2">
    <citation type="submission" date="2020-09" db="EMBL/GenBank/DDBJ databases">
        <authorList>
            <person name="Sun Q."/>
            <person name="Zhou Y."/>
        </authorList>
    </citation>
    <scope>NUCLEOTIDE SEQUENCE</scope>
    <source>
        <strain evidence="2">CGMCC 4.3508</strain>
    </source>
</reference>
<dbReference type="EMBL" id="BMMH01000002">
    <property type="protein sequence ID" value="GGK98117.1"/>
    <property type="molecule type" value="Genomic_DNA"/>
</dbReference>
<keyword evidence="3" id="KW-1185">Reference proteome</keyword>
<evidence type="ECO:0000256" key="1">
    <source>
        <dbReference type="SAM" id="MobiDB-lite"/>
    </source>
</evidence>
<gene>
    <name evidence="2" type="ORF">GCM10011588_10830</name>
</gene>
<evidence type="ECO:0000313" key="3">
    <source>
        <dbReference type="Proteomes" id="UP000638263"/>
    </source>
</evidence>
<protein>
    <submittedName>
        <fullName evidence="2">Uncharacterized protein</fullName>
    </submittedName>
</protein>
<feature type="region of interest" description="Disordered" evidence="1">
    <location>
        <begin position="46"/>
        <end position="211"/>
    </location>
</feature>
<dbReference type="Proteomes" id="UP000638263">
    <property type="component" value="Unassembled WGS sequence"/>
</dbReference>
<feature type="compositionally biased region" description="Basic and acidic residues" evidence="1">
    <location>
        <begin position="98"/>
        <end position="111"/>
    </location>
</feature>
<accession>A0A917RAV6</accession>
<evidence type="ECO:0000313" key="2">
    <source>
        <dbReference type="EMBL" id="GGK98117.1"/>
    </source>
</evidence>
<organism evidence="2 3">
    <name type="scientific">Nocardia jinanensis</name>
    <dbReference type="NCBI Taxonomy" id="382504"/>
    <lineage>
        <taxon>Bacteria</taxon>
        <taxon>Bacillati</taxon>
        <taxon>Actinomycetota</taxon>
        <taxon>Actinomycetes</taxon>
        <taxon>Mycobacteriales</taxon>
        <taxon>Nocardiaceae</taxon>
        <taxon>Nocardia</taxon>
    </lineage>
</organism>
<feature type="compositionally biased region" description="Basic and acidic residues" evidence="1">
    <location>
        <begin position="118"/>
        <end position="140"/>
    </location>
</feature>
<comment type="caution">
    <text evidence="2">The sequence shown here is derived from an EMBL/GenBank/DDBJ whole genome shotgun (WGS) entry which is preliminary data.</text>
</comment>
<dbReference type="AlphaFoldDB" id="A0A917RAV6"/>
<name>A0A917RAV6_9NOCA</name>
<proteinExistence type="predicted"/>
<reference evidence="2" key="1">
    <citation type="journal article" date="2014" name="Int. J. Syst. Evol. Microbiol.">
        <title>Complete genome sequence of Corynebacterium casei LMG S-19264T (=DSM 44701T), isolated from a smear-ripened cheese.</title>
        <authorList>
            <consortium name="US DOE Joint Genome Institute (JGI-PGF)"/>
            <person name="Walter F."/>
            <person name="Albersmeier A."/>
            <person name="Kalinowski J."/>
            <person name="Ruckert C."/>
        </authorList>
    </citation>
    <scope>NUCLEOTIDE SEQUENCE</scope>
    <source>
        <strain evidence="2">CGMCC 4.3508</strain>
    </source>
</reference>
<feature type="compositionally biased region" description="Basic and acidic residues" evidence="1">
    <location>
        <begin position="70"/>
        <end position="88"/>
    </location>
</feature>
<feature type="compositionally biased region" description="Polar residues" evidence="1">
    <location>
        <begin position="142"/>
        <end position="153"/>
    </location>
</feature>
<sequence>MLHRPREQELVELLEFERTRGPPPEVLRDQPEVVGAGLGAAAIGTDLGAIDPQLLGQPGYRDRRGSHHPIGHEPQPRQRAQRDRDTEPIGRTTPPTGIDERQIRRREREEPEQLLTADLRELPQPRQLLIREHPRRHETDLPPTNSVGSQANQSPPPPQAEPGTHQRSAAATPYPLVFRRLLPEPLQEPPSGGRVVADSEIGNRWNSQFRI</sequence>